<accession>A0A495X870</accession>
<evidence type="ECO:0000313" key="3">
    <source>
        <dbReference type="Proteomes" id="UP000272729"/>
    </source>
</evidence>
<evidence type="ECO:0000259" key="1">
    <source>
        <dbReference type="Pfam" id="PF24593"/>
    </source>
</evidence>
<name>A0A495X870_9PSEU</name>
<feature type="domain" description="DUF7617" evidence="1">
    <location>
        <begin position="676"/>
        <end position="804"/>
    </location>
</feature>
<evidence type="ECO:0000313" key="2">
    <source>
        <dbReference type="EMBL" id="RKT67728.1"/>
    </source>
</evidence>
<dbReference type="Proteomes" id="UP000272729">
    <property type="component" value="Unassembled WGS sequence"/>
</dbReference>
<organism evidence="2 3">
    <name type="scientific">Saccharothrix variisporea</name>
    <dbReference type="NCBI Taxonomy" id="543527"/>
    <lineage>
        <taxon>Bacteria</taxon>
        <taxon>Bacillati</taxon>
        <taxon>Actinomycetota</taxon>
        <taxon>Actinomycetes</taxon>
        <taxon>Pseudonocardiales</taxon>
        <taxon>Pseudonocardiaceae</taxon>
        <taxon>Saccharothrix</taxon>
    </lineage>
</organism>
<dbReference type="OrthoDB" id="3305528at2"/>
<gene>
    <name evidence="2" type="ORF">DFJ66_0904</name>
</gene>
<proteinExistence type="predicted"/>
<keyword evidence="3" id="KW-1185">Reference proteome</keyword>
<comment type="caution">
    <text evidence="2">The sequence shown here is derived from an EMBL/GenBank/DDBJ whole genome shotgun (WGS) entry which is preliminary data.</text>
</comment>
<dbReference type="RefSeq" id="WP_121218219.1">
    <property type="nucleotide sequence ID" value="NZ_JBIUBA010000023.1"/>
</dbReference>
<dbReference type="Pfam" id="PF24593">
    <property type="entry name" value="DUF7617"/>
    <property type="match status" value="1"/>
</dbReference>
<dbReference type="EMBL" id="RBXR01000001">
    <property type="protein sequence ID" value="RKT67728.1"/>
    <property type="molecule type" value="Genomic_DNA"/>
</dbReference>
<protein>
    <recommendedName>
        <fullName evidence="1">DUF7617 domain-containing protein</fullName>
    </recommendedName>
</protein>
<dbReference type="InterPro" id="IPR055388">
    <property type="entry name" value="DUF7617"/>
</dbReference>
<reference evidence="2 3" key="1">
    <citation type="submission" date="2018-10" db="EMBL/GenBank/DDBJ databases">
        <title>Sequencing the genomes of 1000 actinobacteria strains.</title>
        <authorList>
            <person name="Klenk H.-P."/>
        </authorList>
    </citation>
    <scope>NUCLEOTIDE SEQUENCE [LARGE SCALE GENOMIC DNA]</scope>
    <source>
        <strain evidence="2 3">DSM 43911</strain>
    </source>
</reference>
<sequence>MRRSRSRTLSTLVVPLVVAGTLVVPGTVTAGADPLAVSTLTKSVRTATTPVDHGGTAVWTLDYDNNSTATGAATITDQIASTHAYIPGALRVPPGWTPQWSTDGTTFQNSEPASGTVAVRATNPAARPGGTALASQLTPPVQAAATATGGDGFTPLLHRTPSGSLQAWNIFHHAGPTAPKVVCSELATGTLCAGGPWPKVLSTAGGPLQASGGDVISPLEPQYVRDPVAPHQVYYAAITTASVGVGCLDLAAVANCGYWPLLATGGPVNNLAGLVEANGNLYGVATSGVVVCWNIAAKAACGGQPYAAVVPPNGHTPSAPGAVYYLGAMTVAGGKVFASSSPQAGQVPAMGCFDPATNAACSGWVSPRPLGPADNYTYNAYTAYDSGGAAVGACATTTGPTDVTTCYTLAGGPLAPPSAFTTLGGGVLAFTPEVVVGPDGHTRSYLAVWGGGIAGAALCHDWTTGAGCAGFPNPATHPTVNGGATRDYGYAYDATTGCLIGLGDAGVLFSMDPATGGSPCARSGAAVTLTPSAFYCDADTDHVTGYGFARLEGITPANVNFAASSVSVVDQNGAVVATPGFAPDGSVDLRGVSATAHTSLTVTTRLVLNNGADFSGGAKPNLVVDFVGDPPQVCFKTTVATACTATDVVNTATGTDASGSFSSNTVSVPVAPGAACQPVVRTEKEICASHHAADCGPGGAGPWVKQTPVGLLGALFGTARWRITITNDGPVAVDDVTVYDLDEPSCETAGGTFSLAPGQSKQVYCSTYAVITLFPITNHAKAKYTPRNSPAGTQPSYSPYSSAKACALFCNN</sequence>
<dbReference type="AlphaFoldDB" id="A0A495X870"/>